<evidence type="ECO:0000313" key="1">
    <source>
        <dbReference type="EMBL" id="QHV96333.1"/>
    </source>
</evidence>
<reference evidence="1 2" key="1">
    <citation type="submission" date="2019-11" db="EMBL/GenBank/DDBJ databases">
        <title>Spirosoma endbachense sp. nov., isolated from a natural salt meadow.</title>
        <authorList>
            <person name="Rojas J."/>
            <person name="Ambika Manirajan B."/>
            <person name="Ratering S."/>
            <person name="Suarez C."/>
            <person name="Geissler-Plaum R."/>
            <person name="Schnell S."/>
        </authorList>
    </citation>
    <scope>NUCLEOTIDE SEQUENCE [LARGE SCALE GENOMIC DNA]</scope>
    <source>
        <strain evidence="1 2">I-24</strain>
    </source>
</reference>
<dbReference type="Proteomes" id="UP000464577">
    <property type="component" value="Chromosome"/>
</dbReference>
<proteinExistence type="predicted"/>
<organism evidence="1 2">
    <name type="scientific">Spirosoma endbachense</name>
    <dbReference type="NCBI Taxonomy" id="2666025"/>
    <lineage>
        <taxon>Bacteria</taxon>
        <taxon>Pseudomonadati</taxon>
        <taxon>Bacteroidota</taxon>
        <taxon>Cytophagia</taxon>
        <taxon>Cytophagales</taxon>
        <taxon>Cytophagaceae</taxon>
        <taxon>Spirosoma</taxon>
    </lineage>
</organism>
<gene>
    <name evidence="1" type="ORF">GJR95_15475</name>
</gene>
<dbReference type="EMBL" id="CP045997">
    <property type="protein sequence ID" value="QHV96333.1"/>
    <property type="molecule type" value="Genomic_DNA"/>
</dbReference>
<dbReference type="KEGG" id="senf:GJR95_15475"/>
<sequence length="162" mass="18766">MKFFLVVLLGTFLLDCGNKSTSTETPTTSFLDTTTIQTKTYYTVLESTQTRNFKNYEILIDSNSISADDIRQSVKMFVVAECTSMPCNGIGIWDNQKAYSLYKAKSYNPAWRKENWPFICEHYVADYNVTVNELNLFPFVDSEYRRWGGTKARPKEHSFELQ</sequence>
<protein>
    <submittedName>
        <fullName evidence="1">Uncharacterized protein</fullName>
    </submittedName>
</protein>
<keyword evidence="2" id="KW-1185">Reference proteome</keyword>
<evidence type="ECO:0000313" key="2">
    <source>
        <dbReference type="Proteomes" id="UP000464577"/>
    </source>
</evidence>
<accession>A0A6P1VTA9</accession>
<name>A0A6P1VTA9_9BACT</name>
<dbReference type="AlphaFoldDB" id="A0A6P1VTA9"/>
<dbReference type="RefSeq" id="WP_162386741.1">
    <property type="nucleotide sequence ID" value="NZ_CP045997.1"/>
</dbReference>